<proteinExistence type="predicted"/>
<feature type="region of interest" description="Disordered" evidence="1">
    <location>
        <begin position="332"/>
        <end position="351"/>
    </location>
</feature>
<feature type="region of interest" description="Disordered" evidence="1">
    <location>
        <begin position="78"/>
        <end position="100"/>
    </location>
</feature>
<accession>A0A177T9M7</accession>
<dbReference type="AlphaFoldDB" id="A0A177T9M7"/>
<feature type="compositionally biased region" description="Basic residues" evidence="1">
    <location>
        <begin position="191"/>
        <end position="201"/>
    </location>
</feature>
<evidence type="ECO:0000256" key="2">
    <source>
        <dbReference type="SAM" id="Phobius"/>
    </source>
</evidence>
<feature type="region of interest" description="Disordered" evidence="1">
    <location>
        <begin position="1"/>
        <end position="38"/>
    </location>
</feature>
<keyword evidence="2" id="KW-0812">Transmembrane</keyword>
<keyword evidence="2" id="KW-1133">Transmembrane helix</keyword>
<protein>
    <submittedName>
        <fullName evidence="3">Uncharacterized protein</fullName>
    </submittedName>
</protein>
<evidence type="ECO:0000313" key="3">
    <source>
        <dbReference type="EMBL" id="KAE8250410.1"/>
    </source>
</evidence>
<keyword evidence="2" id="KW-0472">Membrane</keyword>
<feature type="compositionally biased region" description="Basic residues" evidence="1">
    <location>
        <begin position="123"/>
        <end position="135"/>
    </location>
</feature>
<feature type="compositionally biased region" description="Pro residues" evidence="1">
    <location>
        <begin position="181"/>
        <end position="190"/>
    </location>
</feature>
<name>A0A177T9M7_9BASI</name>
<evidence type="ECO:0000256" key="1">
    <source>
        <dbReference type="SAM" id="MobiDB-lite"/>
    </source>
</evidence>
<sequence length="351" mass="38538">MQEYGDLEGKIAPDQYSDEKLPFLDHTKESGQDEQLGQKDEVVTKPKHVVRLAFFLIFMPACLFFAFHARDSPRPPFWHRPHGPHRPTGPHGPPSPVECHAISRATPSLNLSLDLTLLDRPVRHGKHGRHKKPFPGHKGDEKHGHPPPPPHRHPFGPGPEFFLHPSLSGVKSLSILRAQPISPPPGPPPPRVHRQTKKKHDKTGPVTEPILAELRLDVGTDALSQIAVQRLHNGAETGDLNGRQDEEKSPDLYVCIMRAGPGSIGLAAFPVDPTKDVPKALKPDQDRPHPPPRFRPGPPGGKRPHGSPPPPPFSPAFSELVNKLSLKLHLPAHFPPAGLNINPGPPFEARP</sequence>
<feature type="region of interest" description="Disordered" evidence="1">
    <location>
        <begin position="270"/>
        <end position="317"/>
    </location>
</feature>
<organism evidence="3 4">
    <name type="scientific">Tilletia indica</name>
    <dbReference type="NCBI Taxonomy" id="43049"/>
    <lineage>
        <taxon>Eukaryota</taxon>
        <taxon>Fungi</taxon>
        <taxon>Dikarya</taxon>
        <taxon>Basidiomycota</taxon>
        <taxon>Ustilaginomycotina</taxon>
        <taxon>Exobasidiomycetes</taxon>
        <taxon>Tilletiales</taxon>
        <taxon>Tilletiaceae</taxon>
        <taxon>Tilletia</taxon>
    </lineage>
</organism>
<feature type="compositionally biased region" description="Basic and acidic residues" evidence="1">
    <location>
        <begin position="273"/>
        <end position="289"/>
    </location>
</feature>
<feature type="region of interest" description="Disordered" evidence="1">
    <location>
        <begin position="123"/>
        <end position="163"/>
    </location>
</feature>
<feature type="region of interest" description="Disordered" evidence="1">
    <location>
        <begin position="177"/>
        <end position="207"/>
    </location>
</feature>
<evidence type="ECO:0000313" key="4">
    <source>
        <dbReference type="Proteomes" id="UP000077521"/>
    </source>
</evidence>
<feature type="compositionally biased region" description="Basic and acidic residues" evidence="1">
    <location>
        <begin position="7"/>
        <end position="38"/>
    </location>
</feature>
<reference evidence="3" key="2">
    <citation type="journal article" date="2019" name="IMA Fungus">
        <title>Genome sequencing and comparison of five Tilletia species to identify candidate genes for the detection of regulated species infecting wheat.</title>
        <authorList>
            <person name="Nguyen H.D.T."/>
            <person name="Sultana T."/>
            <person name="Kesanakurti P."/>
            <person name="Hambleton S."/>
        </authorList>
    </citation>
    <scope>NUCLEOTIDE SEQUENCE</scope>
    <source>
        <strain evidence="3">DAOMC 236416</strain>
    </source>
</reference>
<dbReference type="EMBL" id="LWDF02000327">
    <property type="protein sequence ID" value="KAE8250410.1"/>
    <property type="molecule type" value="Genomic_DNA"/>
</dbReference>
<gene>
    <name evidence="3" type="ORF">A4X13_0g4751</name>
</gene>
<comment type="caution">
    <text evidence="3">The sequence shown here is derived from an EMBL/GenBank/DDBJ whole genome shotgun (WGS) entry which is preliminary data.</text>
</comment>
<reference evidence="3" key="1">
    <citation type="submission" date="2016-04" db="EMBL/GenBank/DDBJ databases">
        <authorList>
            <person name="Nguyen H.D."/>
            <person name="Samba Siva P."/>
            <person name="Cullis J."/>
            <person name="Levesque C.A."/>
            <person name="Hambleton S."/>
        </authorList>
    </citation>
    <scope>NUCLEOTIDE SEQUENCE</scope>
    <source>
        <strain evidence="3">DAOMC 236416</strain>
    </source>
</reference>
<feature type="transmembrane region" description="Helical" evidence="2">
    <location>
        <begin position="49"/>
        <end position="67"/>
    </location>
</feature>
<keyword evidence="4" id="KW-1185">Reference proteome</keyword>
<dbReference type="Proteomes" id="UP000077521">
    <property type="component" value="Unassembled WGS sequence"/>
</dbReference>
<feature type="compositionally biased region" description="Pro residues" evidence="1">
    <location>
        <begin position="291"/>
        <end position="314"/>
    </location>
</feature>